<accession>A0A1U7LKX3</accession>
<evidence type="ECO:0000313" key="3">
    <source>
        <dbReference type="EMBL" id="OLL23289.1"/>
    </source>
</evidence>
<name>A0A1U7LKX3_NEOID</name>
<proteinExistence type="predicted"/>
<feature type="compositionally biased region" description="Low complexity" evidence="1">
    <location>
        <begin position="74"/>
        <end position="92"/>
    </location>
</feature>
<gene>
    <name evidence="3" type="ORF">NEOLI_004877</name>
</gene>
<reference evidence="3 4" key="1">
    <citation type="submission" date="2016-04" db="EMBL/GenBank/DDBJ databases">
        <title>Evolutionary innovation and constraint leading to complex multicellularity in the Ascomycota.</title>
        <authorList>
            <person name="Cisse O."/>
            <person name="Nguyen A."/>
            <person name="Hewitt D.A."/>
            <person name="Jedd G."/>
            <person name="Stajich J.E."/>
        </authorList>
    </citation>
    <scope>NUCLEOTIDE SEQUENCE [LARGE SCALE GENOMIC DNA]</scope>
    <source>
        <strain evidence="3 4">DAH-3</strain>
    </source>
</reference>
<protein>
    <submittedName>
        <fullName evidence="3">Uncharacterized protein</fullName>
    </submittedName>
</protein>
<feature type="region of interest" description="Disordered" evidence="1">
    <location>
        <begin position="24"/>
        <end position="133"/>
    </location>
</feature>
<dbReference type="EMBL" id="LXFE01001950">
    <property type="protein sequence ID" value="OLL23289.1"/>
    <property type="molecule type" value="Genomic_DNA"/>
</dbReference>
<dbReference type="AlphaFoldDB" id="A0A1U7LKX3"/>
<evidence type="ECO:0000256" key="1">
    <source>
        <dbReference type="SAM" id="MobiDB-lite"/>
    </source>
</evidence>
<evidence type="ECO:0000256" key="2">
    <source>
        <dbReference type="SAM" id="SignalP"/>
    </source>
</evidence>
<sequence>MLLISFFKLTLLWNLVKAAPAPNCDQAADESRDSQQKRPYIGQGDNVATGNFSLGARPNVSASTPLPTHTWVVPSSTNSSNTTLSSTPQPSKKPNHGRKGHKHHGRPTATSSPTDSSPDSMPSNTEDGQGGDI</sequence>
<feature type="chain" id="PRO_5012572464" evidence="2">
    <location>
        <begin position="19"/>
        <end position="133"/>
    </location>
</feature>
<dbReference type="Proteomes" id="UP000186594">
    <property type="component" value="Unassembled WGS sequence"/>
</dbReference>
<feature type="non-terminal residue" evidence="3">
    <location>
        <position position="133"/>
    </location>
</feature>
<feature type="compositionally biased region" description="Low complexity" evidence="1">
    <location>
        <begin position="107"/>
        <end position="125"/>
    </location>
</feature>
<feature type="signal peptide" evidence="2">
    <location>
        <begin position="1"/>
        <end position="18"/>
    </location>
</feature>
<feature type="compositionally biased region" description="Basic residues" evidence="1">
    <location>
        <begin position="93"/>
        <end position="106"/>
    </location>
</feature>
<keyword evidence="2" id="KW-0732">Signal</keyword>
<keyword evidence="4" id="KW-1185">Reference proteome</keyword>
<evidence type="ECO:0000313" key="4">
    <source>
        <dbReference type="Proteomes" id="UP000186594"/>
    </source>
</evidence>
<comment type="caution">
    <text evidence="3">The sequence shown here is derived from an EMBL/GenBank/DDBJ whole genome shotgun (WGS) entry which is preliminary data.</text>
</comment>
<organism evidence="3 4">
    <name type="scientific">Neolecta irregularis (strain DAH-3)</name>
    <dbReference type="NCBI Taxonomy" id="1198029"/>
    <lineage>
        <taxon>Eukaryota</taxon>
        <taxon>Fungi</taxon>
        <taxon>Dikarya</taxon>
        <taxon>Ascomycota</taxon>
        <taxon>Taphrinomycotina</taxon>
        <taxon>Neolectales</taxon>
        <taxon>Neolectaceae</taxon>
        <taxon>Neolecta</taxon>
    </lineage>
</organism>